<keyword evidence="2" id="KW-1185">Reference proteome</keyword>
<dbReference type="VEuPathDB" id="TriTrypDB:TRSC58_06960"/>
<reference evidence="1 2" key="1">
    <citation type="submission" date="2013-07" db="EMBL/GenBank/DDBJ databases">
        <authorList>
            <person name="Stoco P.H."/>
            <person name="Wagner G."/>
            <person name="Gerber A."/>
            <person name="Zaha A."/>
            <person name="Thompson C."/>
            <person name="Bartholomeu D.C."/>
            <person name="Luckemeyer D.D."/>
            <person name="Bahia D."/>
            <person name="Loreto E."/>
            <person name="Prestes E.B."/>
            <person name="Lima F.M."/>
            <person name="Rodrigues-Luiz G."/>
            <person name="Vallejo G.A."/>
            <person name="Filho J.F."/>
            <person name="Monteiro K.M."/>
            <person name="Tyler K.M."/>
            <person name="de Almeida L.G."/>
            <person name="Ortiz M.F."/>
            <person name="Siervo M.A."/>
            <person name="de Moraes M.H."/>
            <person name="Cunha O.L."/>
            <person name="Mendonca-Neto R."/>
            <person name="Silva R."/>
            <person name="Teixeira S.M."/>
            <person name="Murta S.M."/>
            <person name="Sincero T.C."/>
            <person name="Mendes T.A."/>
            <person name="Urmenyi T.P."/>
            <person name="Silva V.G."/>
            <person name="da Rocha W.D."/>
            <person name="Andersson B."/>
            <person name="Romanha A.J."/>
            <person name="Steindel M."/>
            <person name="de Vasconcelos A.T."/>
            <person name="Grisard E.C."/>
        </authorList>
    </citation>
    <scope>NUCLEOTIDE SEQUENCE [LARGE SCALE GENOMIC DNA]</scope>
    <source>
        <strain evidence="1 2">SC58</strain>
    </source>
</reference>
<dbReference type="SUPFAM" id="SSF53335">
    <property type="entry name" value="S-adenosyl-L-methionine-dependent methyltransferases"/>
    <property type="match status" value="1"/>
</dbReference>
<comment type="caution">
    <text evidence="1">The sequence shown here is derived from an EMBL/GenBank/DDBJ whole genome shotgun (WGS) entry which is preliminary data.</text>
</comment>
<dbReference type="Proteomes" id="UP000031737">
    <property type="component" value="Unassembled WGS sequence"/>
</dbReference>
<name>A0A061IRZ6_TRYRA</name>
<sequence>MVHLASRGWTVTGIENRARLIRQGVALSEKHRVEGCVLYIHCDLKKTFPTKSEGPGLLHVCRFLYRPLPPPGEAAAASSRRRIPRTQPFLRWLSETEGGRPSSINGFFLRGELRQMLLDSGHAVLIEREMRLPDKRPFALVLARREK</sequence>
<proteinExistence type="predicted"/>
<dbReference type="OrthoDB" id="74240at2759"/>
<dbReference type="InterPro" id="IPR029063">
    <property type="entry name" value="SAM-dependent_MTases_sf"/>
</dbReference>
<organism evidence="1 2">
    <name type="scientific">Trypanosoma rangeli SC58</name>
    <dbReference type="NCBI Taxonomy" id="429131"/>
    <lineage>
        <taxon>Eukaryota</taxon>
        <taxon>Discoba</taxon>
        <taxon>Euglenozoa</taxon>
        <taxon>Kinetoplastea</taxon>
        <taxon>Metakinetoplastina</taxon>
        <taxon>Trypanosomatida</taxon>
        <taxon>Trypanosomatidae</taxon>
        <taxon>Trypanosoma</taxon>
        <taxon>Herpetosoma</taxon>
    </lineage>
</organism>
<dbReference type="EMBL" id="AUPL01006960">
    <property type="protein sequence ID" value="ESL05393.1"/>
    <property type="molecule type" value="Genomic_DNA"/>
</dbReference>
<gene>
    <name evidence="1" type="ORF">TRSC58_06960</name>
</gene>
<accession>A0A061IRZ6</accession>
<evidence type="ECO:0008006" key="3">
    <source>
        <dbReference type="Google" id="ProtNLM"/>
    </source>
</evidence>
<dbReference type="AlphaFoldDB" id="A0A061IRZ6"/>
<evidence type="ECO:0000313" key="1">
    <source>
        <dbReference type="EMBL" id="ESL05393.1"/>
    </source>
</evidence>
<evidence type="ECO:0000313" key="2">
    <source>
        <dbReference type="Proteomes" id="UP000031737"/>
    </source>
</evidence>
<protein>
    <recommendedName>
        <fullName evidence="3">Methyltransferase type 11 domain-containing protein</fullName>
    </recommendedName>
</protein>